<proteinExistence type="predicted"/>
<accession>A0A8J8T5K5</accession>
<reference evidence="2" key="1">
    <citation type="submission" date="2019-06" db="EMBL/GenBank/DDBJ databases">
        <authorList>
            <person name="Zheng W."/>
        </authorList>
    </citation>
    <scope>NUCLEOTIDE SEQUENCE</scope>
    <source>
        <strain evidence="2">QDHG01</strain>
    </source>
</reference>
<feature type="chain" id="PRO_5035276573" evidence="1">
    <location>
        <begin position="17"/>
        <end position="169"/>
    </location>
</feature>
<sequence length="169" mass="20087">MIFLQWIFYLNLSLSGEQSFSLQKIVERRLFCHQIYCRGFKNIYWRSIASQKQYILECSNKLQIDKFLIIDKPIETDSFQIINKRNFINLIVDNIETSALNDNHNRLSSNRLHNFYQKILHSQQDAGQNIGTNNHSKRDKLAYYFEERQMSLMDLELLTGKVDIANKKC</sequence>
<dbReference type="EMBL" id="RRYP01004149">
    <property type="protein sequence ID" value="TNV83119.1"/>
    <property type="molecule type" value="Genomic_DNA"/>
</dbReference>
<evidence type="ECO:0000313" key="3">
    <source>
        <dbReference type="Proteomes" id="UP000785679"/>
    </source>
</evidence>
<dbReference type="AlphaFoldDB" id="A0A8J8T5K5"/>
<organism evidence="2 3">
    <name type="scientific">Halteria grandinella</name>
    <dbReference type="NCBI Taxonomy" id="5974"/>
    <lineage>
        <taxon>Eukaryota</taxon>
        <taxon>Sar</taxon>
        <taxon>Alveolata</taxon>
        <taxon>Ciliophora</taxon>
        <taxon>Intramacronucleata</taxon>
        <taxon>Spirotrichea</taxon>
        <taxon>Stichotrichia</taxon>
        <taxon>Sporadotrichida</taxon>
        <taxon>Halteriidae</taxon>
        <taxon>Halteria</taxon>
    </lineage>
</organism>
<protein>
    <submittedName>
        <fullName evidence="2">Uncharacterized protein</fullName>
    </submittedName>
</protein>
<gene>
    <name evidence="2" type="ORF">FGO68_gene4927</name>
</gene>
<feature type="signal peptide" evidence="1">
    <location>
        <begin position="1"/>
        <end position="16"/>
    </location>
</feature>
<keyword evidence="1" id="KW-0732">Signal</keyword>
<keyword evidence="3" id="KW-1185">Reference proteome</keyword>
<comment type="caution">
    <text evidence="2">The sequence shown here is derived from an EMBL/GenBank/DDBJ whole genome shotgun (WGS) entry which is preliminary data.</text>
</comment>
<name>A0A8J8T5K5_HALGN</name>
<dbReference type="Proteomes" id="UP000785679">
    <property type="component" value="Unassembled WGS sequence"/>
</dbReference>
<evidence type="ECO:0000256" key="1">
    <source>
        <dbReference type="SAM" id="SignalP"/>
    </source>
</evidence>
<evidence type="ECO:0000313" key="2">
    <source>
        <dbReference type="EMBL" id="TNV83119.1"/>
    </source>
</evidence>